<evidence type="ECO:0000313" key="3">
    <source>
        <dbReference type="Proteomes" id="UP001597534"/>
    </source>
</evidence>
<evidence type="ECO:0000259" key="1">
    <source>
        <dbReference type="Pfam" id="PF14134"/>
    </source>
</evidence>
<accession>A0ABW5YNY7</accession>
<dbReference type="Pfam" id="PF14134">
    <property type="entry name" value="DUF4301"/>
    <property type="match status" value="1"/>
</dbReference>
<gene>
    <name evidence="2" type="ORF">ACFS5J_10790</name>
</gene>
<protein>
    <submittedName>
        <fullName evidence="2">DUF4301 family protein</fullName>
    </submittedName>
</protein>
<evidence type="ECO:0000313" key="2">
    <source>
        <dbReference type="EMBL" id="MFD2892497.1"/>
    </source>
</evidence>
<dbReference type="InterPro" id="IPR029044">
    <property type="entry name" value="Nucleotide-diphossugar_trans"/>
</dbReference>
<dbReference type="InterPro" id="IPR025393">
    <property type="entry name" value="DUF4301"/>
</dbReference>
<proteinExistence type="predicted"/>
<dbReference type="Proteomes" id="UP001597534">
    <property type="component" value="Unassembled WGS sequence"/>
</dbReference>
<keyword evidence="3" id="KW-1185">Reference proteome</keyword>
<feature type="domain" description="DUF4301" evidence="1">
    <location>
        <begin position="7"/>
        <end position="507"/>
    </location>
</feature>
<comment type="caution">
    <text evidence="2">The sequence shown here is derived from an EMBL/GenBank/DDBJ whole genome shotgun (WGS) entry which is preliminary data.</text>
</comment>
<reference evidence="3" key="1">
    <citation type="journal article" date="2019" name="Int. J. Syst. Evol. Microbiol.">
        <title>The Global Catalogue of Microorganisms (GCM) 10K type strain sequencing project: providing services to taxonomists for standard genome sequencing and annotation.</title>
        <authorList>
            <consortium name="The Broad Institute Genomics Platform"/>
            <consortium name="The Broad Institute Genome Sequencing Center for Infectious Disease"/>
            <person name="Wu L."/>
            <person name="Ma J."/>
        </authorList>
    </citation>
    <scope>NUCLEOTIDE SEQUENCE [LARGE SCALE GENOMIC DNA]</scope>
    <source>
        <strain evidence="3">KCTC 22671</strain>
    </source>
</reference>
<dbReference type="SUPFAM" id="SSF53448">
    <property type="entry name" value="Nucleotide-diphospho-sugar transferases"/>
    <property type="match status" value="2"/>
</dbReference>
<dbReference type="EMBL" id="JBHUPC010000013">
    <property type="protein sequence ID" value="MFD2892497.1"/>
    <property type="molecule type" value="Genomic_DNA"/>
</dbReference>
<organism evidence="2 3">
    <name type="scientific">Flavobacterium chuncheonense</name>
    <dbReference type="NCBI Taxonomy" id="2026653"/>
    <lineage>
        <taxon>Bacteria</taxon>
        <taxon>Pseudomonadati</taxon>
        <taxon>Bacteroidota</taxon>
        <taxon>Flavobacteriia</taxon>
        <taxon>Flavobacteriales</taxon>
        <taxon>Flavobacteriaceae</taxon>
        <taxon>Flavobacterium</taxon>
    </lineage>
</organism>
<sequence>MEEKFTKSDLALIQNKGISIQQLEKQFHYYANGIEKIVLVKPALIGDGIIKLSSEESEKYQEVFDTHKASTSIIKFVPASGAATRMFKFLLEFLNDFKKGEESINAYINRTNNKELSVFLVGIKKFPFYNDLLKVTKALYDGFDSLNPDEKYYILIETLLSPAGFDFSNKPKAILPFHVKSGKQVTPIEDHLKEAIYYKSGNVAPHVHFTISKEHQESFDTIANQFDDFVVTFSYQHEATDTIAVQPDNTPFRLDDNQLFFRPGGHGALIENLNALEADLIFVKNIDNVSQNHMKDIIANKKMIGGLLFEIQNKVFEYLKILEGQKVDADIMNEIIAFASKTINVVFPLDFEKFKKEYKIEFLMEVLNRPIRVCGMVKNEGEPGGGPFWIKDSEGNISLQIVEGSQMDTTNEMQERIIQKATHFNPVDIVCGVKNYKGEKFNLKEFVDENSGFIVSKSKNGKPLKSFELPGLWNGAMAFWNTIFVEVDLITFNPVKTVNDLLKPAHQPEDE</sequence>
<name>A0ABW5YNY7_9FLAO</name>
<dbReference type="RefSeq" id="WP_379812168.1">
    <property type="nucleotide sequence ID" value="NZ_JBHUPC010000013.1"/>
</dbReference>